<proteinExistence type="predicted"/>
<evidence type="ECO:0000256" key="1">
    <source>
        <dbReference type="SAM" id="MobiDB-lite"/>
    </source>
</evidence>
<accession>C3TWR4</accession>
<feature type="compositionally biased region" description="Polar residues" evidence="1">
    <location>
        <begin position="152"/>
        <end position="165"/>
    </location>
</feature>
<dbReference type="GeneID" id="7804672"/>
<reference evidence="2 3" key="1">
    <citation type="journal article" date="2009" name="Virus Genes">
        <title>Morphology and genome of Euproctis pseudoconspersa nucleopolyhedrovirus.</title>
        <authorList>
            <person name="Tang X.D."/>
            <person name="Xiao Q."/>
            <person name="Ma X.C."/>
            <person name="Zhu Z.R."/>
            <person name="Zhang C.X."/>
        </authorList>
    </citation>
    <scope>NUCLEOTIDE SEQUENCE [LARGE SCALE GENOMIC DNA]</scope>
    <source>
        <strain evidence="2 3">Hangzhou</strain>
    </source>
</reference>
<sequence>MCSIRKVVLPDKPLGIGNCHGKPLRVVVPRQLWPSDDELPEVYVPGLPSFSPAVGDYVPSTYTPLSWYNETPPLYDVIAEEPFFESAPAPAARFVPETPSPPARRRRFVFRTPSSAAPETVAPPPRTPPRIVFESSPSSPSSSPSSPPAELSQPSTSFGSPMRQSSIRKHLKCTKRKLCYTVSHDKAKKYIQSRIKKSNISSRMQYFPIKQNAAAIYVPDSENSSSDSE</sequence>
<evidence type="ECO:0000313" key="3">
    <source>
        <dbReference type="Proteomes" id="UP000203846"/>
    </source>
</evidence>
<dbReference type="RefSeq" id="YP_002854616.1">
    <property type="nucleotide sequence ID" value="NC_012639.1"/>
</dbReference>
<organism evidence="2 3">
    <name type="scientific">Euproctis pseudoconspersa nucleopolyhedrovirus</name>
    <dbReference type="NCBI Taxonomy" id="307467"/>
    <lineage>
        <taxon>Viruses</taxon>
        <taxon>Viruses incertae sedis</taxon>
        <taxon>Naldaviricetes</taxon>
        <taxon>Lefavirales</taxon>
        <taxon>Baculoviridae</taxon>
        <taxon>Alphabaculovirus</taxon>
        <taxon>Alphabaculovirus eupseudoconspersae</taxon>
    </lineage>
</organism>
<protein>
    <submittedName>
        <fullName evidence="2">Hoar</fullName>
    </submittedName>
</protein>
<dbReference type="Proteomes" id="UP000203846">
    <property type="component" value="Segment"/>
</dbReference>
<dbReference type="KEGG" id="vg:7804672"/>
<name>C3TWR4_9ABAC</name>
<evidence type="ECO:0000313" key="2">
    <source>
        <dbReference type="EMBL" id="ACO53456.1"/>
    </source>
</evidence>
<dbReference type="EMBL" id="FJ227128">
    <property type="protein sequence ID" value="ACO53456.1"/>
    <property type="molecule type" value="Genomic_DNA"/>
</dbReference>
<feature type="region of interest" description="Disordered" evidence="1">
    <location>
        <begin position="110"/>
        <end position="169"/>
    </location>
</feature>
<keyword evidence="3" id="KW-1185">Reference proteome</keyword>
<feature type="compositionally biased region" description="Low complexity" evidence="1">
    <location>
        <begin position="135"/>
        <end position="144"/>
    </location>
</feature>